<organism evidence="1 2">
    <name type="scientific">Avena sativa</name>
    <name type="common">Oat</name>
    <dbReference type="NCBI Taxonomy" id="4498"/>
    <lineage>
        <taxon>Eukaryota</taxon>
        <taxon>Viridiplantae</taxon>
        <taxon>Streptophyta</taxon>
        <taxon>Embryophyta</taxon>
        <taxon>Tracheophyta</taxon>
        <taxon>Spermatophyta</taxon>
        <taxon>Magnoliopsida</taxon>
        <taxon>Liliopsida</taxon>
        <taxon>Poales</taxon>
        <taxon>Poaceae</taxon>
        <taxon>BOP clade</taxon>
        <taxon>Pooideae</taxon>
        <taxon>Poodae</taxon>
        <taxon>Poeae</taxon>
        <taxon>Poeae Chloroplast Group 1 (Aveneae type)</taxon>
        <taxon>Aveninae</taxon>
        <taxon>Avena</taxon>
    </lineage>
</organism>
<evidence type="ECO:0000313" key="2">
    <source>
        <dbReference type="Proteomes" id="UP001732700"/>
    </source>
</evidence>
<name>A0ACD5URF7_AVESA</name>
<dbReference type="EnsemblPlants" id="AVESA.00010b.r2.2CG0305250.1">
    <property type="protein sequence ID" value="AVESA.00010b.r2.2CG0305250.1.CDS"/>
    <property type="gene ID" value="AVESA.00010b.r2.2CG0305250"/>
</dbReference>
<evidence type="ECO:0000313" key="1">
    <source>
        <dbReference type="EnsemblPlants" id="AVESA.00010b.r2.2CG0305250.1.CDS"/>
    </source>
</evidence>
<protein>
    <submittedName>
        <fullName evidence="1">Uncharacterized protein</fullName>
    </submittedName>
</protein>
<reference evidence="1" key="2">
    <citation type="submission" date="2025-09" db="UniProtKB">
        <authorList>
            <consortium name="EnsemblPlants"/>
        </authorList>
    </citation>
    <scope>IDENTIFICATION</scope>
</reference>
<reference evidence="1" key="1">
    <citation type="submission" date="2021-05" db="EMBL/GenBank/DDBJ databases">
        <authorList>
            <person name="Scholz U."/>
            <person name="Mascher M."/>
            <person name="Fiebig A."/>
        </authorList>
    </citation>
    <scope>NUCLEOTIDE SEQUENCE [LARGE SCALE GENOMIC DNA]</scope>
</reference>
<dbReference type="Proteomes" id="UP001732700">
    <property type="component" value="Chromosome 2C"/>
</dbReference>
<keyword evidence="2" id="KW-1185">Reference proteome</keyword>
<proteinExistence type="predicted"/>
<sequence length="1224" mass="134669">MLSSDEFPSDPSCSSKPVAWGVAAADPATSSTATDTPPPAREESPDLAPTFSIRDYAFDSRSKGIKRSWPFRPQSLELCLKRGVKDLLPPFEPPDLLRSRSFYTCTDFERSSACSEPDAFVGSVETREDVSLNVNTAGINLQSCQLANESLSSSQYTPTEDGKTSTDPQHSNVVIQADQEDIICTKAIRRTEVALPSCRLKNLGSSRGTSEKKGKLLVKSGSMKNIQQTKDVLSNSSSVLDPNASKTCPVCKVFSSTSNTTLNAHIDQCLYAVSNTELVVETVIVKPKVKQMKKQLMVDIYKTALPYTLEDLDKRNGTNWAIELSVPTVNKVVCRKNRSPKMVLPEARDGERDRDVYVDSNGTKIRILSKCIDAPLVLRDELGLKKVAKNDTGKSMNKKFKVHGKKCNRLNHLKPQVGDIHDDTSEEEPAMHTRKPTESTSCGGSETIRRWVCSKRSDISKSFSTKLNNKASDSMKPGTKKLARSGMLGFDDPQITESYSEAFSPRSTEEIATTSEVNDDDHGNSSSRLLGSIPRWSSETPSSSSAFPKVPRSAATLAKRKIKEIGRREASKSDKYDTLRRISTMAKGSGACLSVSITGLSNEPKRTVSTSKVLRKHRSLSRTRKREFSPSLSGLLHGFSQENELDNRNVNNKFSITKNGTSKKLAKHTQEDTTDNDAVYGTDVPALGQGGHQYDVAQQTASRQMDHQGEEHATQVQYTSVSRNTHEDCCSAICSGPSSPGNSKTADEVLAKGSLSMEDPCSTEQSTHRNHASNTVADNEKEEWQIDPASTKESSICFTSNRDVGLATPQDNSSVTSNREDSKQDNGFLAFDRDSSNSPISIASTISSPIALKDSRIKGSGPGPSAVSVIRTVEQSMSVSSNQETKSMPPVREGEQLSNEKLYCCSCRESISREPHLDHESSTARSDTYTAKQVPQLHMGLRTSSSFSTYQRTDRKANPCLDSHDQQLTGKVSTESSMSFRSYMTDCIRPSLQTQLPSPPSPMLRLMGKNLMVMNSQESGHPQAPSSDYMLRGNYMAPPVGFVPANYQHSDSAFIGRTPSITSQHVPLPSVQAGNFVGPPVHGGFMVQPNHHSLQKPYTNHAPVIHRPNYMMKEVIMIYDDSTESRSEPQVGMLFPTGTYPTPVPNTSVPRPFYCHPSPVPVLPRESFAGYMPVFRNISPMVGVSTFSQRNQFRYSQPLHHTPSHVQTPEGYMNPPVYYSQDFR</sequence>
<accession>A0ACD5URF7</accession>